<dbReference type="RefSeq" id="WP_159794903.1">
    <property type="nucleotide sequence ID" value="NZ_WTYM01000042.1"/>
</dbReference>
<dbReference type="EMBL" id="WTYM01000042">
    <property type="protein sequence ID" value="MXO59962.1"/>
    <property type="molecule type" value="Genomic_DNA"/>
</dbReference>
<organism evidence="1 2">
    <name type="scientific">Croceibacterium salegens</name>
    <dbReference type="NCBI Taxonomy" id="1737568"/>
    <lineage>
        <taxon>Bacteria</taxon>
        <taxon>Pseudomonadati</taxon>
        <taxon>Pseudomonadota</taxon>
        <taxon>Alphaproteobacteria</taxon>
        <taxon>Sphingomonadales</taxon>
        <taxon>Erythrobacteraceae</taxon>
        <taxon>Croceibacterium</taxon>
    </lineage>
</organism>
<keyword evidence="2" id="KW-1185">Reference proteome</keyword>
<evidence type="ECO:0008006" key="3">
    <source>
        <dbReference type="Google" id="ProtNLM"/>
    </source>
</evidence>
<protein>
    <recommendedName>
        <fullName evidence="3">YCII-related domain-containing protein</fullName>
    </recommendedName>
</protein>
<accession>A0A6I4T035</accession>
<reference evidence="1 2" key="1">
    <citation type="submission" date="2019-12" db="EMBL/GenBank/DDBJ databases">
        <title>Genomic-based taxomic classification of the family Erythrobacteraceae.</title>
        <authorList>
            <person name="Xu L."/>
        </authorList>
    </citation>
    <scope>NUCLEOTIDE SEQUENCE [LARGE SCALE GENOMIC DNA]</scope>
    <source>
        <strain evidence="1 2">MCCC 1K01500</strain>
    </source>
</reference>
<comment type="caution">
    <text evidence="1">The sequence shown here is derived from an EMBL/GenBank/DDBJ whole genome shotgun (WGS) entry which is preliminary data.</text>
</comment>
<dbReference type="InterPro" id="IPR011008">
    <property type="entry name" value="Dimeric_a/b-barrel"/>
</dbReference>
<evidence type="ECO:0000313" key="2">
    <source>
        <dbReference type="Proteomes" id="UP000433652"/>
    </source>
</evidence>
<dbReference type="SUPFAM" id="SSF54909">
    <property type="entry name" value="Dimeric alpha+beta barrel"/>
    <property type="match status" value="1"/>
</dbReference>
<evidence type="ECO:0000313" key="1">
    <source>
        <dbReference type="EMBL" id="MXO59962.1"/>
    </source>
</evidence>
<dbReference type="AlphaFoldDB" id="A0A6I4T035"/>
<proteinExistence type="predicted"/>
<dbReference type="OrthoDB" id="7375809at2"/>
<dbReference type="Proteomes" id="UP000433652">
    <property type="component" value="Unassembled WGS sequence"/>
</dbReference>
<gene>
    <name evidence="1" type="ORF">GRI89_10465</name>
</gene>
<dbReference type="Gene3D" id="3.30.70.1060">
    <property type="entry name" value="Dimeric alpha+beta barrel"/>
    <property type="match status" value="1"/>
</dbReference>
<sequence>MTKNFVAMVERTEKWDRTKDAFEQEGFAEHAAYMGELERSGMIAMAGLLAESELILFVMRANDIEEVRKAFAADPMQQSGLARLIRLEEAHFRIGAPQRMGG</sequence>
<name>A0A6I4T035_9SPHN</name>